<dbReference type="Pfam" id="PF05368">
    <property type="entry name" value="NmrA"/>
    <property type="match status" value="1"/>
</dbReference>
<dbReference type="Proteomes" id="UP000076552">
    <property type="component" value="Unassembled WGS sequence"/>
</dbReference>
<dbReference type="PANTHER" id="PTHR47706">
    <property type="entry name" value="NMRA-LIKE FAMILY PROTEIN"/>
    <property type="match status" value="1"/>
</dbReference>
<dbReference type="InterPro" id="IPR008030">
    <property type="entry name" value="NmrA-like"/>
</dbReference>
<gene>
    <name evidence="5" type="ORF">CT0861_10908</name>
</gene>
<evidence type="ECO:0000313" key="6">
    <source>
        <dbReference type="Proteomes" id="UP000076552"/>
    </source>
</evidence>
<dbReference type="InterPro" id="IPR036291">
    <property type="entry name" value="NAD(P)-bd_dom_sf"/>
</dbReference>
<evidence type="ECO:0000256" key="1">
    <source>
        <dbReference type="ARBA" id="ARBA00005725"/>
    </source>
</evidence>
<evidence type="ECO:0000313" key="5">
    <source>
        <dbReference type="EMBL" id="KZL78590.1"/>
    </source>
</evidence>
<comment type="caution">
    <text evidence="5">The sequence shown here is derived from an EMBL/GenBank/DDBJ whole genome shotgun (WGS) entry which is preliminary data.</text>
</comment>
<sequence length="309" mass="34211">MVVVAVAGGTGGLGKTVIEQLLVSGKHEILVFSRKAPAEQTNDGIKFILVDYSNVASLVETLDSNNVETVISTIGLHTEETEKAQLSLIQAAKQSKCTKRFMPSEFGLINTPELAKLEPYANVWVRAADALKASGLEYTRFVNGFFMDYWGMPHIKSHMPAFKWAFDIENHQAVIPGSGNDIVSVTYTIDLARFIVRALDVKDWPEFSIVVGSDLTLNDALAKIESVRGKKFNVSYDNEENLRNNESTLLGGYEGMEGDELKAMNSMFGRMTISGFLRMPKENRMSDKHPDIRPLTVDELLAKTWGAKA</sequence>
<reference evidence="5 6" key="1">
    <citation type="submission" date="2015-06" db="EMBL/GenBank/DDBJ databases">
        <title>Survival trade-offs in plant roots during colonization by closely related pathogenic and mutualistic fungi.</title>
        <authorList>
            <person name="Hacquard S."/>
            <person name="Kracher B."/>
            <person name="Hiruma K."/>
            <person name="Weinman A."/>
            <person name="Muench P."/>
            <person name="Garrido Oter R."/>
            <person name="Ver Loren van Themaat E."/>
            <person name="Dallerey J.-F."/>
            <person name="Damm U."/>
            <person name="Henrissat B."/>
            <person name="Lespinet O."/>
            <person name="Thon M."/>
            <person name="Kemen E."/>
            <person name="McHardy A.C."/>
            <person name="Schulze-Lefert P."/>
            <person name="O'Connell R.J."/>
        </authorList>
    </citation>
    <scope>NUCLEOTIDE SEQUENCE [LARGE SCALE GENOMIC DNA]</scope>
    <source>
        <strain evidence="5 6">0861</strain>
    </source>
</reference>
<evidence type="ECO:0000256" key="3">
    <source>
        <dbReference type="ARBA" id="ARBA00023002"/>
    </source>
</evidence>
<dbReference type="Gene3D" id="3.90.25.10">
    <property type="entry name" value="UDP-galactose 4-epimerase, domain 1"/>
    <property type="match status" value="1"/>
</dbReference>
<protein>
    <submittedName>
        <fullName evidence="5">NmrA-like family protein</fullName>
    </submittedName>
</protein>
<keyword evidence="2" id="KW-0521">NADP</keyword>
<evidence type="ECO:0000256" key="2">
    <source>
        <dbReference type="ARBA" id="ARBA00022857"/>
    </source>
</evidence>
<dbReference type="Gene3D" id="3.40.50.720">
    <property type="entry name" value="NAD(P)-binding Rossmann-like Domain"/>
    <property type="match status" value="1"/>
</dbReference>
<dbReference type="GO" id="GO:0016491">
    <property type="term" value="F:oxidoreductase activity"/>
    <property type="evidence" value="ECO:0007669"/>
    <property type="project" value="UniProtKB-KW"/>
</dbReference>
<dbReference type="PANTHER" id="PTHR47706:SF4">
    <property type="entry name" value="NMRA-LIKE DOMAIN-CONTAINING PROTEIN"/>
    <property type="match status" value="1"/>
</dbReference>
<dbReference type="EMBL" id="LFIV01000002">
    <property type="protein sequence ID" value="KZL78590.1"/>
    <property type="molecule type" value="Genomic_DNA"/>
</dbReference>
<dbReference type="InterPro" id="IPR051609">
    <property type="entry name" value="NmrA/Isoflavone_reductase-like"/>
</dbReference>
<name>A0A166Z8Q3_9PEZI</name>
<keyword evidence="6" id="KW-1185">Reference proteome</keyword>
<comment type="similarity">
    <text evidence="1">Belongs to the NmrA-type oxidoreductase family. Isoflavone reductase subfamily.</text>
</comment>
<dbReference type="AlphaFoldDB" id="A0A166Z8Q3"/>
<proteinExistence type="inferred from homology"/>
<accession>A0A166Z8Q3</accession>
<evidence type="ECO:0000259" key="4">
    <source>
        <dbReference type="Pfam" id="PF05368"/>
    </source>
</evidence>
<keyword evidence="3" id="KW-0560">Oxidoreductase</keyword>
<dbReference type="SUPFAM" id="SSF51735">
    <property type="entry name" value="NAD(P)-binding Rossmann-fold domains"/>
    <property type="match status" value="1"/>
</dbReference>
<organism evidence="5 6">
    <name type="scientific">Colletotrichum tofieldiae</name>
    <dbReference type="NCBI Taxonomy" id="708197"/>
    <lineage>
        <taxon>Eukaryota</taxon>
        <taxon>Fungi</taxon>
        <taxon>Dikarya</taxon>
        <taxon>Ascomycota</taxon>
        <taxon>Pezizomycotina</taxon>
        <taxon>Sordariomycetes</taxon>
        <taxon>Hypocreomycetidae</taxon>
        <taxon>Glomerellales</taxon>
        <taxon>Glomerellaceae</taxon>
        <taxon>Colletotrichum</taxon>
        <taxon>Colletotrichum spaethianum species complex</taxon>
    </lineage>
</organism>
<feature type="domain" description="NmrA-like" evidence="4">
    <location>
        <begin position="4"/>
        <end position="272"/>
    </location>
</feature>